<name>A0AAP8QFZ3_BRELA</name>
<reference evidence="1 2" key="1">
    <citation type="submission" date="2018-02" db="EMBL/GenBank/DDBJ databases">
        <title>Comparative analysis of genomes of three Brevibacillus laterosporus strains producers of potent antimicrobials isolated from silage.</title>
        <authorList>
            <person name="Kojic M."/>
            <person name="Miljkovic M."/>
            <person name="Studholme D."/>
            <person name="Filipic B."/>
        </authorList>
    </citation>
    <scope>NUCLEOTIDE SEQUENCE [LARGE SCALE GENOMIC DNA]</scope>
    <source>
        <strain evidence="1 2">BGSP11</strain>
    </source>
</reference>
<sequence length="60" mass="7037">MEVINESKEQNYNCIEQSKKLFVSEENLMILHKLFLKNENDLTPEEITVLNQVKAILQDS</sequence>
<dbReference type="Proteomes" id="UP000239759">
    <property type="component" value="Unassembled WGS sequence"/>
</dbReference>
<dbReference type="AlphaFoldDB" id="A0AAP8QFZ3"/>
<dbReference type="RefSeq" id="WP_104030885.1">
    <property type="nucleotide sequence ID" value="NZ_PRKQ01000003.1"/>
</dbReference>
<organism evidence="1 2">
    <name type="scientific">Brevibacillus laterosporus</name>
    <name type="common">Bacillus laterosporus</name>
    <dbReference type="NCBI Taxonomy" id="1465"/>
    <lineage>
        <taxon>Bacteria</taxon>
        <taxon>Bacillati</taxon>
        <taxon>Bacillota</taxon>
        <taxon>Bacilli</taxon>
        <taxon>Bacillales</taxon>
        <taxon>Paenibacillaceae</taxon>
        <taxon>Brevibacillus</taxon>
    </lineage>
</organism>
<comment type="caution">
    <text evidence="1">The sequence shown here is derived from an EMBL/GenBank/DDBJ whole genome shotgun (WGS) entry which is preliminary data.</text>
</comment>
<proteinExistence type="predicted"/>
<dbReference type="EMBL" id="PRKQ01000003">
    <property type="protein sequence ID" value="PPB10869.1"/>
    <property type="molecule type" value="Genomic_DNA"/>
</dbReference>
<gene>
    <name evidence="1" type="ORF">C4A77_04375</name>
</gene>
<evidence type="ECO:0000313" key="1">
    <source>
        <dbReference type="EMBL" id="PPB10869.1"/>
    </source>
</evidence>
<evidence type="ECO:0000313" key="2">
    <source>
        <dbReference type="Proteomes" id="UP000239759"/>
    </source>
</evidence>
<accession>A0AAP8QFZ3</accession>
<protein>
    <submittedName>
        <fullName evidence="1">Uncharacterized protein</fullName>
    </submittedName>
</protein>